<evidence type="ECO:0000313" key="3">
    <source>
        <dbReference type="Proteomes" id="UP000194225"/>
    </source>
</evidence>
<dbReference type="KEGG" id="spla:CP981_32835"/>
<name>A0AAE6NPX6_STRPT</name>
<protein>
    <submittedName>
        <fullName evidence="2">Uncharacterized protein</fullName>
    </submittedName>
</protein>
<dbReference type="Proteomes" id="UP000194225">
    <property type="component" value="Unassembled WGS sequence"/>
</dbReference>
<organism evidence="2 4">
    <name type="scientific">Streptomyces platensis</name>
    <dbReference type="NCBI Taxonomy" id="58346"/>
    <lineage>
        <taxon>Bacteria</taxon>
        <taxon>Bacillati</taxon>
        <taxon>Actinomycetota</taxon>
        <taxon>Actinomycetes</taxon>
        <taxon>Kitasatosporales</taxon>
        <taxon>Streptomycetaceae</taxon>
        <taxon>Streptomyces</taxon>
    </lineage>
</organism>
<dbReference type="GeneID" id="90928031"/>
<keyword evidence="3" id="KW-1185">Reference proteome</keyword>
<dbReference type="EMBL" id="CP023691">
    <property type="protein sequence ID" value="QEV55765.1"/>
    <property type="molecule type" value="Genomic_DNA"/>
</dbReference>
<evidence type="ECO:0000313" key="1">
    <source>
        <dbReference type="EMBL" id="OSY47781.1"/>
    </source>
</evidence>
<sequence>MDKSARSLLTQVEFDAVSSTVQTDNPDVSEDDAAVIVSEALAFVATCALFPTARLAPSRVVDAGWHALILHTQTYAELCARLGAFVHHRPEEPDPARYDQDVIDRTTALVEEAGYSVNVDLWGPPDGDLVSVAAKCQHSDDSGPIVTIPKPKG</sequence>
<dbReference type="EMBL" id="MIGA01000002">
    <property type="protein sequence ID" value="OSY47781.1"/>
    <property type="molecule type" value="Genomic_DNA"/>
</dbReference>
<dbReference type="RefSeq" id="WP_085922479.1">
    <property type="nucleotide sequence ID" value="NZ_BAABSS010000010.1"/>
</dbReference>
<evidence type="ECO:0000313" key="2">
    <source>
        <dbReference type="EMBL" id="QEV55765.1"/>
    </source>
</evidence>
<reference evidence="2 4" key="2">
    <citation type="submission" date="2017-09" db="EMBL/GenBank/DDBJ databases">
        <authorList>
            <person name="Lee N."/>
            <person name="Cho B.-K."/>
        </authorList>
    </citation>
    <scope>NUCLEOTIDE SEQUENCE [LARGE SCALE GENOMIC DNA]</scope>
    <source>
        <strain evidence="2 4">ATCC 23948</strain>
    </source>
</reference>
<dbReference type="AlphaFoldDB" id="A0AAE6NPX6"/>
<evidence type="ECO:0000313" key="4">
    <source>
        <dbReference type="Proteomes" id="UP000325458"/>
    </source>
</evidence>
<gene>
    <name evidence="1" type="ORF">BG653_00412</name>
    <name evidence="2" type="ORF">CP981_32835</name>
</gene>
<reference evidence="1 3" key="1">
    <citation type="submission" date="2016-09" db="EMBL/GenBank/DDBJ databases">
        <title>Streptomyces platensis DSM40041, a candidate organism with high potential of specific P450 cytochromes.</title>
        <authorList>
            <person name="Grumaz C."/>
            <person name="Vainshtein Y."/>
            <person name="Kirstahler P."/>
            <person name="Sohn K."/>
        </authorList>
    </citation>
    <scope>NUCLEOTIDE SEQUENCE [LARGE SCALE GENOMIC DNA]</scope>
    <source>
        <strain evidence="1 3">DSM 40041</strain>
    </source>
</reference>
<dbReference type="Proteomes" id="UP000325458">
    <property type="component" value="Chromosome"/>
</dbReference>
<proteinExistence type="predicted"/>
<accession>A0AAE6NPX6</accession>